<keyword evidence="3" id="KW-1185">Reference proteome</keyword>
<evidence type="ECO:0000256" key="1">
    <source>
        <dbReference type="SAM" id="MobiDB-lite"/>
    </source>
</evidence>
<accession>D1PPM8</accession>
<feature type="compositionally biased region" description="Basic residues" evidence="1">
    <location>
        <begin position="38"/>
        <end position="48"/>
    </location>
</feature>
<protein>
    <submittedName>
        <fullName evidence="2">Uncharacterized protein</fullName>
    </submittedName>
</protein>
<dbReference type="AlphaFoldDB" id="D1PPM8"/>
<dbReference type="EMBL" id="ACBY02000027">
    <property type="protein sequence ID" value="EFB75373.1"/>
    <property type="molecule type" value="Genomic_DNA"/>
</dbReference>
<reference evidence="2" key="1">
    <citation type="submission" date="2009-12" db="EMBL/GenBank/DDBJ databases">
        <authorList>
            <person name="Weinstock G."/>
            <person name="Sodergren E."/>
            <person name="Clifton S."/>
            <person name="Fulton L."/>
            <person name="Fulton B."/>
            <person name="Courtney L."/>
            <person name="Fronick C."/>
            <person name="Harrison M."/>
            <person name="Strong C."/>
            <person name="Farmer C."/>
            <person name="Delahaunty K."/>
            <person name="Markovic C."/>
            <person name="Hall O."/>
            <person name="Minx P."/>
            <person name="Tomlinson C."/>
            <person name="Mitreva M."/>
            <person name="Nelson J."/>
            <person name="Hou S."/>
            <person name="Wollam A."/>
            <person name="Pepin K.H."/>
            <person name="Johnson M."/>
            <person name="Bhonagiri V."/>
            <person name="Nash W.E."/>
            <person name="Warren W."/>
            <person name="Chinwalla A."/>
            <person name="Mardis E.R."/>
            <person name="Wilson R.K."/>
        </authorList>
    </citation>
    <scope>NUCLEOTIDE SEQUENCE [LARGE SCALE GENOMIC DNA]</scope>
    <source>
        <strain evidence="2">DSM 15176</strain>
    </source>
</reference>
<comment type="caution">
    <text evidence="2">The sequence shown here is derived from an EMBL/GenBank/DDBJ whole genome shotgun (WGS) entry which is preliminary data.</text>
</comment>
<dbReference type="Proteomes" id="UP000003438">
    <property type="component" value="Unassembled WGS sequence"/>
</dbReference>
<name>D1PPM8_9FIRM</name>
<dbReference type="HOGENOM" id="CLU_3158570_0_0_9"/>
<proteinExistence type="predicted"/>
<gene>
    <name evidence="2" type="ORF">SUBVAR_06346</name>
</gene>
<evidence type="ECO:0000313" key="3">
    <source>
        <dbReference type="Proteomes" id="UP000003438"/>
    </source>
</evidence>
<evidence type="ECO:0000313" key="2">
    <source>
        <dbReference type="EMBL" id="EFB75373.1"/>
    </source>
</evidence>
<feature type="region of interest" description="Disordered" evidence="1">
    <location>
        <begin position="1"/>
        <end position="48"/>
    </location>
</feature>
<sequence length="48" mass="5106">MHVRSSSLMGWTAPGDTVRGPANAFRARGAGNVSGHSGGRRFRLIHTD</sequence>
<organism evidence="2 3">
    <name type="scientific">Subdoligranulum variabile DSM 15176</name>
    <dbReference type="NCBI Taxonomy" id="411471"/>
    <lineage>
        <taxon>Bacteria</taxon>
        <taxon>Bacillati</taxon>
        <taxon>Bacillota</taxon>
        <taxon>Clostridia</taxon>
        <taxon>Eubacteriales</taxon>
        <taxon>Oscillospiraceae</taxon>
        <taxon>Subdoligranulum</taxon>
    </lineage>
</organism>